<keyword evidence="4" id="KW-1185">Reference proteome</keyword>
<feature type="region of interest" description="Disordered" evidence="1">
    <location>
        <begin position="36"/>
        <end position="59"/>
    </location>
</feature>
<protein>
    <submittedName>
        <fullName evidence="3">HupE/UreJ family protein</fullName>
    </submittedName>
</protein>
<evidence type="ECO:0000313" key="3">
    <source>
        <dbReference type="EMBL" id="MBL0421888.1"/>
    </source>
</evidence>
<feature type="transmembrane region" description="Helical" evidence="2">
    <location>
        <begin position="183"/>
        <end position="200"/>
    </location>
</feature>
<dbReference type="Pfam" id="PF04955">
    <property type="entry name" value="HupE_UreJ"/>
    <property type="match status" value="1"/>
</dbReference>
<dbReference type="InterPro" id="IPR007038">
    <property type="entry name" value="HupE_UreJ"/>
</dbReference>
<proteinExistence type="predicted"/>
<organism evidence="3 4">
    <name type="scientific">Ramlibacter aurantiacus</name>
    <dbReference type="NCBI Taxonomy" id="2801330"/>
    <lineage>
        <taxon>Bacteria</taxon>
        <taxon>Pseudomonadati</taxon>
        <taxon>Pseudomonadota</taxon>
        <taxon>Betaproteobacteria</taxon>
        <taxon>Burkholderiales</taxon>
        <taxon>Comamonadaceae</taxon>
        <taxon>Ramlibacter</taxon>
    </lineage>
</organism>
<feature type="transmembrane region" description="Helical" evidence="2">
    <location>
        <begin position="265"/>
        <end position="284"/>
    </location>
</feature>
<gene>
    <name evidence="3" type="ORF">JI739_16180</name>
</gene>
<comment type="caution">
    <text evidence="3">The sequence shown here is derived from an EMBL/GenBank/DDBJ whole genome shotgun (WGS) entry which is preliminary data.</text>
</comment>
<keyword evidence="2" id="KW-0472">Membrane</keyword>
<keyword evidence="2" id="KW-1133">Transmembrane helix</keyword>
<dbReference type="AlphaFoldDB" id="A0A936ZKI7"/>
<feature type="transmembrane region" description="Helical" evidence="2">
    <location>
        <begin position="233"/>
        <end position="253"/>
    </location>
</feature>
<evidence type="ECO:0000256" key="1">
    <source>
        <dbReference type="SAM" id="MobiDB-lite"/>
    </source>
</evidence>
<keyword evidence="2" id="KW-0812">Transmembrane</keyword>
<dbReference type="EMBL" id="JAEQNA010000006">
    <property type="protein sequence ID" value="MBL0421888.1"/>
    <property type="molecule type" value="Genomic_DNA"/>
</dbReference>
<accession>A0A936ZKI7</accession>
<sequence length="286" mass="29725">MDPGRGVHAVGRLRRRWRWRRRHRYRCRRHDPNRAAVRPGECGRPGDLPEGADRHGQRHGRAAVAGQHHLAGGRHGRTHRPVTQVANPSGVAGSRRAGLSAALLLFCDAAFAHVAQAGERGLVSGLLHPVQGLDHLLAMVAVGIWGAFLGAPLIWALPVVFPLLMVVGALLGMAGVPLPSVEAGIALSVALLGLAIVAAWRAPTAAALALVAAFGVLHGHAHGTELPEAASPAAYAAGFVIATGLLHLLGIALGQIERLPRGRAVLRGAGATMALAGVLMWVGLLA</sequence>
<feature type="transmembrane region" description="Helical" evidence="2">
    <location>
        <begin position="205"/>
        <end position="221"/>
    </location>
</feature>
<evidence type="ECO:0000256" key="2">
    <source>
        <dbReference type="SAM" id="Phobius"/>
    </source>
</evidence>
<dbReference type="Proteomes" id="UP000613011">
    <property type="component" value="Unassembled WGS sequence"/>
</dbReference>
<evidence type="ECO:0000313" key="4">
    <source>
        <dbReference type="Proteomes" id="UP000613011"/>
    </source>
</evidence>
<reference evidence="3" key="1">
    <citation type="submission" date="2021-01" db="EMBL/GenBank/DDBJ databases">
        <title>Ramlibacter sp. strain AW1 16S ribosomal RNA gene Genome sequencing and assembly.</title>
        <authorList>
            <person name="Kang M."/>
        </authorList>
    </citation>
    <scope>NUCLEOTIDE SEQUENCE</scope>
    <source>
        <strain evidence="3">AW1</strain>
    </source>
</reference>
<name>A0A936ZKI7_9BURK</name>
<feature type="transmembrane region" description="Helical" evidence="2">
    <location>
        <begin position="135"/>
        <end position="154"/>
    </location>
</feature>